<keyword evidence="6" id="KW-0832">Ubl conjugation</keyword>
<evidence type="ECO:0000256" key="9">
    <source>
        <dbReference type="ARBA" id="ARBA00023242"/>
    </source>
</evidence>
<keyword evidence="5" id="KW-0597">Phosphoprotein</keyword>
<dbReference type="InterPro" id="IPR018866">
    <property type="entry name" value="Znf-4CXXC_R1"/>
</dbReference>
<feature type="compositionally biased region" description="Basic and acidic residues" evidence="10">
    <location>
        <begin position="44"/>
        <end position="61"/>
    </location>
</feature>
<accession>A0AAN9VGZ4</accession>
<comment type="caution">
    <text evidence="12">The sequence shown here is derived from an EMBL/GenBank/DDBJ whole genome shotgun (WGS) entry which is preliminary data.</text>
</comment>
<dbReference type="Pfam" id="PF10497">
    <property type="entry name" value="zf-4CXXC_R1"/>
    <property type="match status" value="1"/>
</dbReference>
<gene>
    <name evidence="12" type="ORF">R5R35_009234</name>
</gene>
<evidence type="ECO:0000256" key="3">
    <source>
        <dbReference type="ARBA" id="ARBA00022490"/>
    </source>
</evidence>
<protein>
    <recommendedName>
        <fullName evidence="11">Zinc-finger domain-containing protein</fullName>
    </recommendedName>
</protein>
<dbReference type="GO" id="GO:0005634">
    <property type="term" value="C:nucleus"/>
    <property type="evidence" value="ECO:0007669"/>
    <property type="project" value="UniProtKB-SubCell"/>
</dbReference>
<feature type="region of interest" description="Disordered" evidence="10">
    <location>
        <begin position="95"/>
        <end position="152"/>
    </location>
</feature>
<dbReference type="GO" id="GO:0006355">
    <property type="term" value="P:regulation of DNA-templated transcription"/>
    <property type="evidence" value="ECO:0007669"/>
    <property type="project" value="InterPro"/>
</dbReference>
<dbReference type="GO" id="GO:0005737">
    <property type="term" value="C:cytoplasm"/>
    <property type="evidence" value="ECO:0007669"/>
    <property type="project" value="UniProtKB-SubCell"/>
</dbReference>
<evidence type="ECO:0000256" key="2">
    <source>
        <dbReference type="ARBA" id="ARBA00004496"/>
    </source>
</evidence>
<organism evidence="12 13">
    <name type="scientific">Gryllus longicercus</name>
    <dbReference type="NCBI Taxonomy" id="2509291"/>
    <lineage>
        <taxon>Eukaryota</taxon>
        <taxon>Metazoa</taxon>
        <taxon>Ecdysozoa</taxon>
        <taxon>Arthropoda</taxon>
        <taxon>Hexapoda</taxon>
        <taxon>Insecta</taxon>
        <taxon>Pterygota</taxon>
        <taxon>Neoptera</taxon>
        <taxon>Polyneoptera</taxon>
        <taxon>Orthoptera</taxon>
        <taxon>Ensifera</taxon>
        <taxon>Gryllidea</taxon>
        <taxon>Grylloidea</taxon>
        <taxon>Gryllidae</taxon>
        <taxon>Gryllinae</taxon>
        <taxon>Gryllus</taxon>
    </lineage>
</organism>
<evidence type="ECO:0000256" key="10">
    <source>
        <dbReference type="SAM" id="MobiDB-lite"/>
    </source>
</evidence>
<evidence type="ECO:0000256" key="6">
    <source>
        <dbReference type="ARBA" id="ARBA00022843"/>
    </source>
</evidence>
<keyword evidence="7" id="KW-0805">Transcription regulation</keyword>
<evidence type="ECO:0000313" key="12">
    <source>
        <dbReference type="EMBL" id="KAK7862661.1"/>
    </source>
</evidence>
<evidence type="ECO:0000256" key="4">
    <source>
        <dbReference type="ARBA" id="ARBA00022499"/>
    </source>
</evidence>
<reference evidence="12 13" key="1">
    <citation type="submission" date="2024-03" db="EMBL/GenBank/DDBJ databases">
        <title>The genome assembly and annotation of the cricket Gryllus longicercus Weissman &amp; Gray.</title>
        <authorList>
            <person name="Szrajer S."/>
            <person name="Gray D."/>
            <person name="Ylla G."/>
        </authorList>
    </citation>
    <scope>NUCLEOTIDE SEQUENCE [LARGE SCALE GENOMIC DNA]</scope>
    <source>
        <strain evidence="12">DAG 2021-001</strain>
        <tissue evidence="12">Whole body minus gut</tissue>
    </source>
</reference>
<keyword evidence="8" id="KW-0804">Transcription</keyword>
<feature type="domain" description="Zinc-finger" evidence="11">
    <location>
        <begin position="370"/>
        <end position="468"/>
    </location>
</feature>
<evidence type="ECO:0000259" key="11">
    <source>
        <dbReference type="Pfam" id="PF10497"/>
    </source>
</evidence>
<keyword evidence="9" id="KW-0539">Nucleus</keyword>
<proteinExistence type="predicted"/>
<keyword evidence="3" id="KW-0963">Cytoplasm</keyword>
<keyword evidence="13" id="KW-1185">Reference proteome</keyword>
<evidence type="ECO:0000256" key="5">
    <source>
        <dbReference type="ARBA" id="ARBA00022553"/>
    </source>
</evidence>
<sequence>MSDSESDNEYAALVKKNLERKQALLAELGLDNLLNEGRQLFAEIGDRDKRRQPAEIRDRGKPRQSARRKSVFEEKPARRSVRIQKKSNTVKYVKGFRGFGDSDGQESLDDDRQSDVESTDVLNRRGPNSKDHENCHANHKARENKSKDQENTNVSDFYVREMATDQNASLDIVENNNKTVLVQKKIETDECDNQNKNNCESVVAGPGVCEASGVRNSDPSFKNKDHALHEEKLVETVKKNYILNNNNNNNDDLLEYVEGHQGIEWNDRSEEICKQIILKHVRRSVQLKKHGDDTDSEDDWSKYKNVMFCISASEDSDDSDDVDDSNDKIPRTRRRMSHPKFCYDVPVVSCEEVTEEMLANIAKRSSCKVYDQLNGTTCHQCRQKTFDTKTVCRSGRCVGVRGMFCGICLPKRYGEQVADALKNPDWECPVCRGICNCSFCRARAGKIPTGILYPEARQQGYNCVAEYLKDKDDKENISTKEKKLKILKC</sequence>
<dbReference type="EMBL" id="JAZDUA010000264">
    <property type="protein sequence ID" value="KAK7862661.1"/>
    <property type="molecule type" value="Genomic_DNA"/>
</dbReference>
<keyword evidence="4" id="KW-1017">Isopeptide bond</keyword>
<evidence type="ECO:0000256" key="8">
    <source>
        <dbReference type="ARBA" id="ARBA00023163"/>
    </source>
</evidence>
<feature type="compositionally biased region" description="Basic and acidic residues" evidence="10">
    <location>
        <begin position="128"/>
        <end position="150"/>
    </location>
</feature>
<dbReference type="PANTHER" id="PTHR31169:SF8">
    <property type="entry name" value="ZINC-FINGER DOMAIN OF MONOAMINE-OXIDASE A REPRESSOR R1 PROTEIN"/>
    <property type="match status" value="1"/>
</dbReference>
<evidence type="ECO:0000256" key="1">
    <source>
        <dbReference type="ARBA" id="ARBA00004123"/>
    </source>
</evidence>
<evidence type="ECO:0000313" key="13">
    <source>
        <dbReference type="Proteomes" id="UP001378592"/>
    </source>
</evidence>
<comment type="subcellular location">
    <subcellularLocation>
        <location evidence="2">Cytoplasm</location>
    </subcellularLocation>
    <subcellularLocation>
        <location evidence="1">Nucleus</location>
    </subcellularLocation>
</comment>
<dbReference type="InterPro" id="IPR040221">
    <property type="entry name" value="CDCA7/CDA7L"/>
</dbReference>
<dbReference type="PANTHER" id="PTHR31169">
    <property type="entry name" value="OS05G0300700 PROTEIN"/>
    <property type="match status" value="1"/>
</dbReference>
<evidence type="ECO:0000256" key="7">
    <source>
        <dbReference type="ARBA" id="ARBA00023015"/>
    </source>
</evidence>
<dbReference type="AlphaFoldDB" id="A0AAN9VGZ4"/>
<feature type="region of interest" description="Disordered" evidence="10">
    <location>
        <begin position="42"/>
        <end position="80"/>
    </location>
</feature>
<name>A0AAN9VGZ4_9ORTH</name>
<dbReference type="Proteomes" id="UP001378592">
    <property type="component" value="Unassembled WGS sequence"/>
</dbReference>